<keyword evidence="3" id="KW-1185">Reference proteome</keyword>
<dbReference type="AlphaFoldDB" id="A0A7I7M7F5"/>
<accession>A0A7I7M7F5</accession>
<proteinExistence type="predicted"/>
<feature type="region of interest" description="Disordered" evidence="1">
    <location>
        <begin position="164"/>
        <end position="189"/>
    </location>
</feature>
<feature type="compositionally biased region" description="Gly residues" evidence="1">
    <location>
        <begin position="271"/>
        <end position="283"/>
    </location>
</feature>
<dbReference type="EMBL" id="AP022574">
    <property type="protein sequence ID" value="BBX68161.1"/>
    <property type="molecule type" value="Genomic_DNA"/>
</dbReference>
<organism evidence="2 3">
    <name type="scientific">Mycolicibacterium psychrotolerans</name>
    <dbReference type="NCBI Taxonomy" id="216929"/>
    <lineage>
        <taxon>Bacteria</taxon>
        <taxon>Bacillati</taxon>
        <taxon>Actinomycetota</taxon>
        <taxon>Actinomycetes</taxon>
        <taxon>Mycobacteriales</taxon>
        <taxon>Mycobacteriaceae</taxon>
        <taxon>Mycolicibacterium</taxon>
    </lineage>
</organism>
<protein>
    <submittedName>
        <fullName evidence="2">Uncharacterized protein</fullName>
    </submittedName>
</protein>
<feature type="compositionally biased region" description="Gly residues" evidence="1">
    <location>
        <begin position="291"/>
        <end position="309"/>
    </location>
</feature>
<evidence type="ECO:0000313" key="2">
    <source>
        <dbReference type="EMBL" id="BBX68161.1"/>
    </source>
</evidence>
<dbReference type="RefSeq" id="WP_179965292.1">
    <property type="nucleotide sequence ID" value="NZ_AP022574.1"/>
</dbReference>
<feature type="compositionally biased region" description="Pro residues" evidence="1">
    <location>
        <begin position="165"/>
        <end position="189"/>
    </location>
</feature>
<dbReference type="Proteomes" id="UP000466514">
    <property type="component" value="Chromosome"/>
</dbReference>
<dbReference type="KEGG" id="mpsc:MPSYJ_16220"/>
<gene>
    <name evidence="2" type="ORF">MPSYJ_16220</name>
</gene>
<feature type="region of interest" description="Disordered" evidence="1">
    <location>
        <begin position="204"/>
        <end position="309"/>
    </location>
</feature>
<sequence>MSIASGRIGSVVADQIIDLTDAELPTLAHLAEILHDNFPTVRADLFLTAVEKHGLPQIVRTLEVLASAGFAMPVSAVLFGGGGGAGSPGSPIGMADLELLWQFLSQQLPAAMIQGFADVVGAFMPASVSTAQVQRAVQVLTFAPPVAPPAPVAAPVMPSSVVATPPAPAVATPPPAPAPPSPAPAPPSPAPVVVAAPPPVEVSAPPTVEISTPAPPTKTPEVTPGPSVPEADDTGNKGIGDDSGPAEGSSPGDVSGPQHGGGPNGDTAHGGDAGSAPGQGSGDASGPDNGRSGGAAGGGRSGDTGSDGG</sequence>
<evidence type="ECO:0000313" key="3">
    <source>
        <dbReference type="Proteomes" id="UP000466514"/>
    </source>
</evidence>
<dbReference type="PRINTS" id="PR01217">
    <property type="entry name" value="PRICHEXTENSN"/>
</dbReference>
<name>A0A7I7M7F5_9MYCO</name>
<reference evidence="2 3" key="1">
    <citation type="journal article" date="2019" name="Emerg. Microbes Infect.">
        <title>Comprehensive subspecies identification of 175 nontuberculous mycobacteria species based on 7547 genomic profiles.</title>
        <authorList>
            <person name="Matsumoto Y."/>
            <person name="Kinjo T."/>
            <person name="Motooka D."/>
            <person name="Nabeya D."/>
            <person name="Jung N."/>
            <person name="Uechi K."/>
            <person name="Horii T."/>
            <person name="Iida T."/>
            <person name="Fujita J."/>
            <person name="Nakamura S."/>
        </authorList>
    </citation>
    <scope>NUCLEOTIDE SEQUENCE [LARGE SCALE GENOMIC DNA]</scope>
    <source>
        <strain evidence="2 3">JCM 13323</strain>
    </source>
</reference>
<evidence type="ECO:0000256" key="1">
    <source>
        <dbReference type="SAM" id="MobiDB-lite"/>
    </source>
</evidence>